<dbReference type="InterPro" id="IPR044066">
    <property type="entry name" value="TRIAD_supradom"/>
</dbReference>
<dbReference type="GO" id="GO:0008270">
    <property type="term" value="F:zinc ion binding"/>
    <property type="evidence" value="ECO:0007669"/>
    <property type="project" value="UniProtKB-KW"/>
</dbReference>
<dbReference type="SUPFAM" id="SSF57850">
    <property type="entry name" value="RING/U-box"/>
    <property type="match status" value="2"/>
</dbReference>
<dbReference type="PROSITE" id="PS51873">
    <property type="entry name" value="TRIAD"/>
    <property type="match status" value="1"/>
</dbReference>
<sequence length="476" mass="54276">MMTEMTKTFLETRADAIPVDDIPHNLCNYLQGVLDLTKVMAHEGSLIITVECLSLEILERLWEDYCSGHLNSVVEECLVTDDIQRRFNVEFVALKTTILEDDYLACKLSLTDITDRGNLTDTHSEHPVQQGMQQLVSDEFLDAAETTVRIPVEEQPHNPEPLNLIHDVRPSEDSLRIAVQCQNVESLDHLWEDYCSGHLNHVAEELLVTDDIKRRFNVESIKLKTSILEEDYLACKEHLLNRPDAVVGNDRQLETRIECSKVPSSSTGNQHDDEEAITQRTSDELMRHDPLEVHSDEHEKCAEFPLKCATATENCEEQLVWRDLENLLSENEIKKLAVSASDEYVKRNPEIVKYCPTADCGMVYRVSTEGRRFICGACLAETCTSCHAQWHKGITCAMFKSGRQVEKCVKEWMTKDPDNRKNCPRCMTPIEKNEDCNSMECSQCKAHLCWLCLEVFTTAEAVYDHQRCCPNVCSAN</sequence>
<organism evidence="9 10">
    <name type="scientific">Desmophyllum pertusum</name>
    <dbReference type="NCBI Taxonomy" id="174260"/>
    <lineage>
        <taxon>Eukaryota</taxon>
        <taxon>Metazoa</taxon>
        <taxon>Cnidaria</taxon>
        <taxon>Anthozoa</taxon>
        <taxon>Hexacorallia</taxon>
        <taxon>Scleractinia</taxon>
        <taxon>Caryophylliina</taxon>
        <taxon>Caryophylliidae</taxon>
        <taxon>Desmophyllum</taxon>
    </lineage>
</organism>
<comment type="caution">
    <text evidence="9">The sequence shown here is derived from an EMBL/GenBank/DDBJ whole genome shotgun (WGS) entry which is preliminary data.</text>
</comment>
<dbReference type="PANTHER" id="PTHR22770">
    <property type="entry name" value="UBIQUITIN CONJUGATING ENZYME 7 INTERACTING PROTEIN-RELATED"/>
    <property type="match status" value="1"/>
</dbReference>
<dbReference type="OrthoDB" id="5986844at2759"/>
<keyword evidence="10" id="KW-1185">Reference proteome</keyword>
<dbReference type="Pfam" id="PF20694">
    <property type="entry name" value="TRADD-like_N"/>
    <property type="match status" value="1"/>
</dbReference>
<evidence type="ECO:0000256" key="2">
    <source>
        <dbReference type="ARBA" id="ARBA00022679"/>
    </source>
</evidence>
<comment type="pathway">
    <text evidence="1">Protein modification; protein ubiquitination.</text>
</comment>
<feature type="domain" description="RING-type" evidence="8">
    <location>
        <begin position="251"/>
        <end position="472"/>
    </location>
</feature>
<keyword evidence="4" id="KW-0677">Repeat</keyword>
<dbReference type="Gene3D" id="1.20.120.1750">
    <property type="match status" value="1"/>
</dbReference>
<name>A0A9W9Z0F8_9CNID</name>
<keyword evidence="6" id="KW-0833">Ubl conjugation pathway</keyword>
<evidence type="ECO:0000313" key="9">
    <source>
        <dbReference type="EMBL" id="KAJ7372696.1"/>
    </source>
</evidence>
<protein>
    <recommendedName>
        <fullName evidence="8">RING-type domain-containing protein</fullName>
    </recommendedName>
</protein>
<dbReference type="SMART" id="SM00647">
    <property type="entry name" value="IBR"/>
    <property type="match status" value="2"/>
</dbReference>
<gene>
    <name evidence="9" type="ORF">OS493_017970</name>
</gene>
<evidence type="ECO:0000256" key="7">
    <source>
        <dbReference type="ARBA" id="ARBA00022833"/>
    </source>
</evidence>
<evidence type="ECO:0000259" key="8">
    <source>
        <dbReference type="PROSITE" id="PS51873"/>
    </source>
</evidence>
<evidence type="ECO:0000313" key="10">
    <source>
        <dbReference type="Proteomes" id="UP001163046"/>
    </source>
</evidence>
<reference evidence="9" key="1">
    <citation type="submission" date="2023-01" db="EMBL/GenBank/DDBJ databases">
        <title>Genome assembly of the deep-sea coral Lophelia pertusa.</title>
        <authorList>
            <person name="Herrera S."/>
            <person name="Cordes E."/>
        </authorList>
    </citation>
    <scope>NUCLEOTIDE SEQUENCE</scope>
    <source>
        <strain evidence="9">USNM1676648</strain>
        <tissue evidence="9">Polyp</tissue>
    </source>
</reference>
<dbReference type="EMBL" id="MU826835">
    <property type="protein sequence ID" value="KAJ7372696.1"/>
    <property type="molecule type" value="Genomic_DNA"/>
</dbReference>
<evidence type="ECO:0000256" key="4">
    <source>
        <dbReference type="ARBA" id="ARBA00022737"/>
    </source>
</evidence>
<dbReference type="GO" id="GO:0043130">
    <property type="term" value="F:ubiquitin binding"/>
    <property type="evidence" value="ECO:0007669"/>
    <property type="project" value="TreeGrafter"/>
</dbReference>
<evidence type="ECO:0000256" key="5">
    <source>
        <dbReference type="ARBA" id="ARBA00022771"/>
    </source>
</evidence>
<dbReference type="GO" id="GO:0000151">
    <property type="term" value="C:ubiquitin ligase complex"/>
    <property type="evidence" value="ECO:0007669"/>
    <property type="project" value="TreeGrafter"/>
</dbReference>
<dbReference type="GO" id="GO:0043161">
    <property type="term" value="P:proteasome-mediated ubiquitin-dependent protein catabolic process"/>
    <property type="evidence" value="ECO:0007669"/>
    <property type="project" value="TreeGrafter"/>
</dbReference>
<keyword evidence="7" id="KW-0862">Zinc</keyword>
<accession>A0A9W9Z0F8</accession>
<dbReference type="InterPro" id="IPR051628">
    <property type="entry name" value="LUBAC_E3_Ligases"/>
</dbReference>
<dbReference type="PANTHER" id="PTHR22770:SF13">
    <property type="entry name" value="RING-TYPE DOMAIN-CONTAINING PROTEIN"/>
    <property type="match status" value="1"/>
</dbReference>
<dbReference type="CDD" id="cd20335">
    <property type="entry name" value="BRcat_RBR"/>
    <property type="match status" value="1"/>
</dbReference>
<dbReference type="InterPro" id="IPR002867">
    <property type="entry name" value="IBR_dom"/>
</dbReference>
<keyword evidence="5" id="KW-0863">Zinc-finger</keyword>
<evidence type="ECO:0000256" key="3">
    <source>
        <dbReference type="ARBA" id="ARBA00022723"/>
    </source>
</evidence>
<dbReference type="GO" id="GO:0097039">
    <property type="term" value="P:protein linear polyubiquitination"/>
    <property type="evidence" value="ECO:0007669"/>
    <property type="project" value="TreeGrafter"/>
</dbReference>
<proteinExistence type="predicted"/>
<keyword evidence="3" id="KW-0479">Metal-binding</keyword>
<dbReference type="GO" id="GO:0004842">
    <property type="term" value="F:ubiquitin-protein transferase activity"/>
    <property type="evidence" value="ECO:0007669"/>
    <property type="project" value="TreeGrafter"/>
</dbReference>
<dbReference type="InterPro" id="IPR049341">
    <property type="entry name" value="TRADD-like_N"/>
</dbReference>
<evidence type="ECO:0000256" key="1">
    <source>
        <dbReference type="ARBA" id="ARBA00004906"/>
    </source>
</evidence>
<dbReference type="Pfam" id="PF22191">
    <property type="entry name" value="IBR_1"/>
    <property type="match status" value="1"/>
</dbReference>
<dbReference type="Proteomes" id="UP001163046">
    <property type="component" value="Unassembled WGS sequence"/>
</dbReference>
<dbReference type="AlphaFoldDB" id="A0A9W9Z0F8"/>
<dbReference type="Pfam" id="PF01485">
    <property type="entry name" value="IBR"/>
    <property type="match status" value="1"/>
</dbReference>
<keyword evidence="2" id="KW-0808">Transferase</keyword>
<evidence type="ECO:0000256" key="6">
    <source>
        <dbReference type="ARBA" id="ARBA00022786"/>
    </source>
</evidence>